<evidence type="ECO:0000313" key="2">
    <source>
        <dbReference type="EMBL" id="RYC29457.1"/>
    </source>
</evidence>
<name>A0A4Q2U3J9_9HYPH</name>
<organism evidence="2 3">
    <name type="scientific">Lichenibacterium minor</name>
    <dbReference type="NCBI Taxonomy" id="2316528"/>
    <lineage>
        <taxon>Bacteria</taxon>
        <taxon>Pseudomonadati</taxon>
        <taxon>Pseudomonadota</taxon>
        <taxon>Alphaproteobacteria</taxon>
        <taxon>Hyphomicrobiales</taxon>
        <taxon>Lichenihabitantaceae</taxon>
        <taxon>Lichenibacterium</taxon>
    </lineage>
</organism>
<dbReference type="OrthoDB" id="5291101at2"/>
<dbReference type="PANTHER" id="PTHR22916:SF3">
    <property type="entry name" value="UDP-GLCNAC:BETAGAL BETA-1,3-N-ACETYLGLUCOSAMINYLTRANSFERASE-LIKE PROTEIN 1"/>
    <property type="match status" value="1"/>
</dbReference>
<dbReference type="Proteomes" id="UP000290759">
    <property type="component" value="Unassembled WGS sequence"/>
</dbReference>
<dbReference type="PANTHER" id="PTHR22916">
    <property type="entry name" value="GLYCOSYLTRANSFERASE"/>
    <property type="match status" value="1"/>
</dbReference>
<dbReference type="Pfam" id="PF00535">
    <property type="entry name" value="Glycos_transf_2"/>
    <property type="match status" value="1"/>
</dbReference>
<gene>
    <name evidence="2" type="ORF">D3273_23755</name>
</gene>
<proteinExistence type="predicted"/>
<dbReference type="GO" id="GO:0016758">
    <property type="term" value="F:hexosyltransferase activity"/>
    <property type="evidence" value="ECO:0007669"/>
    <property type="project" value="UniProtKB-ARBA"/>
</dbReference>
<dbReference type="CDD" id="cd00761">
    <property type="entry name" value="Glyco_tranf_GTA_type"/>
    <property type="match status" value="1"/>
</dbReference>
<dbReference type="AlphaFoldDB" id="A0A4Q2U3J9"/>
<dbReference type="EMBL" id="QYBB01000051">
    <property type="protein sequence ID" value="RYC29457.1"/>
    <property type="molecule type" value="Genomic_DNA"/>
</dbReference>
<comment type="caution">
    <text evidence="2">The sequence shown here is derived from an EMBL/GenBank/DDBJ whole genome shotgun (WGS) entry which is preliminary data.</text>
</comment>
<keyword evidence="3" id="KW-1185">Reference proteome</keyword>
<evidence type="ECO:0000259" key="1">
    <source>
        <dbReference type="Pfam" id="PF00535"/>
    </source>
</evidence>
<sequence length="304" mass="34127">MKISVIIPARNAERFLANAAISALDQADVTLEVIVVDDGSTDGTGALVEQLRRRDDRLRVISNPISLGVSAARNQAIAASRGEWIALLDADDEFFPDRLNKMVEEAERRELDMLADNLRLRSESGLDLGSAFATTDLQTCASVTLETFVSLDIPRSQPMGIGFCKPIIKKDFLCKNGLRYRDDIYCAEDFLFYCDCIMSGAKMGFSTNADYLYTVRTGGHGTAFNLQVSQVNRIIMTAAKRRCPSSLTILRKRQHAIDYDGFAKSVRIRKYLESLKFLRRIPPAFIALRAIDLVRKKFEILKRE</sequence>
<dbReference type="Gene3D" id="3.90.550.10">
    <property type="entry name" value="Spore Coat Polysaccharide Biosynthesis Protein SpsA, Chain A"/>
    <property type="match status" value="1"/>
</dbReference>
<dbReference type="RefSeq" id="WP_129229418.1">
    <property type="nucleotide sequence ID" value="NZ_QYBB01000051.1"/>
</dbReference>
<keyword evidence="2" id="KW-0808">Transferase</keyword>
<feature type="domain" description="Glycosyltransferase 2-like" evidence="1">
    <location>
        <begin position="4"/>
        <end position="125"/>
    </location>
</feature>
<protein>
    <submittedName>
        <fullName evidence="2">Glycosyltransferase family 2 protein</fullName>
    </submittedName>
</protein>
<dbReference type="InterPro" id="IPR029044">
    <property type="entry name" value="Nucleotide-diphossugar_trans"/>
</dbReference>
<reference evidence="2 3" key="2">
    <citation type="submission" date="2019-02" db="EMBL/GenBank/DDBJ databases">
        <title>'Lichenibacterium ramalinii' gen. nov. sp. nov., 'Lichenibacterium minor' gen. nov. sp. nov.</title>
        <authorList>
            <person name="Pankratov T."/>
        </authorList>
    </citation>
    <scope>NUCLEOTIDE SEQUENCE [LARGE SCALE GENOMIC DNA]</scope>
    <source>
        <strain evidence="2 3">RmlP026</strain>
    </source>
</reference>
<evidence type="ECO:0000313" key="3">
    <source>
        <dbReference type="Proteomes" id="UP000290759"/>
    </source>
</evidence>
<dbReference type="InterPro" id="IPR001173">
    <property type="entry name" value="Glyco_trans_2-like"/>
</dbReference>
<dbReference type="SUPFAM" id="SSF53448">
    <property type="entry name" value="Nucleotide-diphospho-sugar transferases"/>
    <property type="match status" value="1"/>
</dbReference>
<accession>A0A4Q2U3J9</accession>
<reference evidence="2 3" key="1">
    <citation type="submission" date="2018-12" db="EMBL/GenBank/DDBJ databases">
        <authorList>
            <person name="Grouzdev D.S."/>
            <person name="Krutkina M.S."/>
        </authorList>
    </citation>
    <scope>NUCLEOTIDE SEQUENCE [LARGE SCALE GENOMIC DNA]</scope>
    <source>
        <strain evidence="2 3">RmlP026</strain>
    </source>
</reference>